<sequence>MPRSHALRKGRRSIPGHVYLVTIVTRQRHAWFLDFQHAAVACRNFYTVPLSQTLAYVVMPDHVHWLLQLEGELSDVVRLYKAKVSLEVGASIWQKGFHDHTIRREKDIRQAARYLVANPLRAGLVDDISHYPYWNAAWL</sequence>
<dbReference type="GO" id="GO:0004803">
    <property type="term" value="F:transposase activity"/>
    <property type="evidence" value="ECO:0007669"/>
    <property type="project" value="InterPro"/>
</dbReference>
<dbReference type="Gene3D" id="3.30.70.1290">
    <property type="entry name" value="Transposase IS200-like"/>
    <property type="match status" value="1"/>
</dbReference>
<gene>
    <name evidence="2" type="ORF">SAMN02745148_03640</name>
</gene>
<dbReference type="Proteomes" id="UP000184346">
    <property type="component" value="Unassembled WGS sequence"/>
</dbReference>
<dbReference type="PANTHER" id="PTHR36966:SF1">
    <property type="entry name" value="REP-ASSOCIATED TYROSINE TRANSPOSASE"/>
    <property type="match status" value="1"/>
</dbReference>
<protein>
    <submittedName>
        <fullName evidence="2">REP element-mobilizing transposase RayT</fullName>
    </submittedName>
</protein>
<evidence type="ECO:0000313" key="3">
    <source>
        <dbReference type="Proteomes" id="UP000184346"/>
    </source>
</evidence>
<accession>A0A1M5EVR1</accession>
<dbReference type="NCBIfam" id="NF047646">
    <property type="entry name" value="REP_Tyr_transpos"/>
    <property type="match status" value="1"/>
</dbReference>
<dbReference type="GO" id="GO:0043565">
    <property type="term" value="F:sequence-specific DNA binding"/>
    <property type="evidence" value="ECO:0007669"/>
    <property type="project" value="TreeGrafter"/>
</dbReference>
<dbReference type="OrthoDB" id="9794403at2"/>
<dbReference type="STRING" id="1121942.SAMN02745148_03640"/>
<dbReference type="AlphaFoldDB" id="A0A1M5EVR1"/>
<keyword evidence="3" id="KW-1185">Reference proteome</keyword>
<organism evidence="2 3">
    <name type="scientific">Modicisalibacter ilicicola DSM 19980</name>
    <dbReference type="NCBI Taxonomy" id="1121942"/>
    <lineage>
        <taxon>Bacteria</taxon>
        <taxon>Pseudomonadati</taxon>
        <taxon>Pseudomonadota</taxon>
        <taxon>Gammaproteobacteria</taxon>
        <taxon>Oceanospirillales</taxon>
        <taxon>Halomonadaceae</taxon>
        <taxon>Modicisalibacter</taxon>
    </lineage>
</organism>
<dbReference type="InterPro" id="IPR002686">
    <property type="entry name" value="Transposase_17"/>
</dbReference>
<dbReference type="SUPFAM" id="SSF143422">
    <property type="entry name" value="Transposase IS200-like"/>
    <property type="match status" value="1"/>
</dbReference>
<reference evidence="2 3" key="1">
    <citation type="submission" date="2016-11" db="EMBL/GenBank/DDBJ databases">
        <authorList>
            <person name="Jaros S."/>
            <person name="Januszkiewicz K."/>
            <person name="Wedrychowicz H."/>
        </authorList>
    </citation>
    <scope>NUCLEOTIDE SEQUENCE [LARGE SCALE GENOMIC DNA]</scope>
    <source>
        <strain evidence="2 3">DSM 19980</strain>
    </source>
</reference>
<dbReference type="EMBL" id="FQUJ01000027">
    <property type="protein sequence ID" value="SHF83298.1"/>
    <property type="molecule type" value="Genomic_DNA"/>
</dbReference>
<dbReference type="InterPro" id="IPR052715">
    <property type="entry name" value="RAYT_transposase"/>
</dbReference>
<proteinExistence type="predicted"/>
<evidence type="ECO:0000313" key="2">
    <source>
        <dbReference type="EMBL" id="SHF83298.1"/>
    </source>
</evidence>
<dbReference type="PANTHER" id="PTHR36966">
    <property type="entry name" value="REP-ASSOCIATED TYROSINE TRANSPOSASE"/>
    <property type="match status" value="1"/>
</dbReference>
<dbReference type="SMART" id="SM01321">
    <property type="entry name" value="Y1_Tnp"/>
    <property type="match status" value="1"/>
</dbReference>
<feature type="domain" description="Transposase IS200-like" evidence="1">
    <location>
        <begin position="14"/>
        <end position="118"/>
    </location>
</feature>
<dbReference type="InterPro" id="IPR036515">
    <property type="entry name" value="Transposase_17_sf"/>
</dbReference>
<dbReference type="GO" id="GO:0006313">
    <property type="term" value="P:DNA transposition"/>
    <property type="evidence" value="ECO:0007669"/>
    <property type="project" value="InterPro"/>
</dbReference>
<evidence type="ECO:0000259" key="1">
    <source>
        <dbReference type="SMART" id="SM01321"/>
    </source>
</evidence>
<name>A0A1M5EVR1_9GAMM</name>